<dbReference type="PANTHER" id="PTHR48111">
    <property type="entry name" value="REGULATOR OF RPOS"/>
    <property type="match status" value="1"/>
</dbReference>
<evidence type="ECO:0000256" key="2">
    <source>
        <dbReference type="ARBA" id="ARBA00023012"/>
    </source>
</evidence>
<dbReference type="InterPro" id="IPR036388">
    <property type="entry name" value="WH-like_DNA-bd_sf"/>
</dbReference>
<dbReference type="CDD" id="cd00383">
    <property type="entry name" value="trans_reg_C"/>
    <property type="match status" value="1"/>
</dbReference>
<comment type="caution">
    <text evidence="11">The sequence shown here is derived from an EMBL/GenBank/DDBJ whole genome shotgun (WGS) entry which is preliminary data.</text>
</comment>
<evidence type="ECO:0000256" key="1">
    <source>
        <dbReference type="ARBA" id="ARBA00022553"/>
    </source>
</evidence>
<dbReference type="InterPro" id="IPR039420">
    <property type="entry name" value="WalR-like"/>
</dbReference>
<dbReference type="InterPro" id="IPR011006">
    <property type="entry name" value="CheY-like_superfamily"/>
</dbReference>
<comment type="caution">
    <text evidence="6">Lacks conserved residue(s) required for the propagation of feature annotation.</text>
</comment>
<evidence type="ECO:0000256" key="4">
    <source>
        <dbReference type="ARBA" id="ARBA00023125"/>
    </source>
</evidence>
<keyword evidence="4 7" id="KW-0238">DNA-binding</keyword>
<name>A0ABR8W2P6_9MICO</name>
<keyword evidence="1" id="KW-0597">Phosphoprotein</keyword>
<dbReference type="EMBL" id="JACSPX010000001">
    <property type="protein sequence ID" value="MBD8011281.1"/>
    <property type="molecule type" value="Genomic_DNA"/>
</dbReference>
<evidence type="ECO:0000256" key="8">
    <source>
        <dbReference type="SAM" id="MobiDB-lite"/>
    </source>
</evidence>
<evidence type="ECO:0000313" key="11">
    <source>
        <dbReference type="EMBL" id="MBD8011281.1"/>
    </source>
</evidence>
<evidence type="ECO:0000259" key="9">
    <source>
        <dbReference type="PROSITE" id="PS50110"/>
    </source>
</evidence>
<dbReference type="PROSITE" id="PS50110">
    <property type="entry name" value="RESPONSE_REGULATORY"/>
    <property type="match status" value="1"/>
</dbReference>
<dbReference type="RefSeq" id="WP_191712044.1">
    <property type="nucleotide sequence ID" value="NZ_JACSPX010000001.1"/>
</dbReference>
<evidence type="ECO:0000256" key="7">
    <source>
        <dbReference type="PROSITE-ProRule" id="PRU01091"/>
    </source>
</evidence>
<evidence type="ECO:0000256" key="5">
    <source>
        <dbReference type="ARBA" id="ARBA00023163"/>
    </source>
</evidence>
<evidence type="ECO:0000259" key="10">
    <source>
        <dbReference type="PROSITE" id="PS51755"/>
    </source>
</evidence>
<feature type="domain" description="OmpR/PhoB-type" evidence="10">
    <location>
        <begin position="168"/>
        <end position="274"/>
    </location>
</feature>
<dbReference type="Proteomes" id="UP000611521">
    <property type="component" value="Unassembled WGS sequence"/>
</dbReference>
<accession>A0ABR8W2P6</accession>
<feature type="compositionally biased region" description="Low complexity" evidence="8">
    <location>
        <begin position="136"/>
        <end position="157"/>
    </location>
</feature>
<proteinExistence type="predicted"/>
<dbReference type="InterPro" id="IPR001789">
    <property type="entry name" value="Sig_transdc_resp-reg_receiver"/>
</dbReference>
<feature type="region of interest" description="Disordered" evidence="8">
    <location>
        <begin position="123"/>
        <end position="163"/>
    </location>
</feature>
<keyword evidence="12" id="KW-1185">Reference proteome</keyword>
<keyword evidence="3" id="KW-0805">Transcription regulation</keyword>
<protein>
    <submittedName>
        <fullName evidence="11">Response regulator transcription factor</fullName>
    </submittedName>
</protein>
<dbReference type="Gene3D" id="1.10.10.10">
    <property type="entry name" value="Winged helix-like DNA-binding domain superfamily/Winged helix DNA-binding domain"/>
    <property type="match status" value="1"/>
</dbReference>
<organism evidence="11 12">
    <name type="scientific">Microbacterium commune</name>
    <dbReference type="NCBI Taxonomy" id="2762219"/>
    <lineage>
        <taxon>Bacteria</taxon>
        <taxon>Bacillati</taxon>
        <taxon>Actinomycetota</taxon>
        <taxon>Actinomycetes</taxon>
        <taxon>Micrococcales</taxon>
        <taxon>Microbacteriaceae</taxon>
        <taxon>Microbacterium</taxon>
    </lineage>
</organism>
<evidence type="ECO:0000256" key="3">
    <source>
        <dbReference type="ARBA" id="ARBA00023015"/>
    </source>
</evidence>
<gene>
    <name evidence="11" type="ORF">H9633_03065</name>
</gene>
<keyword evidence="2" id="KW-0902">Two-component regulatory system</keyword>
<dbReference type="SUPFAM" id="SSF52172">
    <property type="entry name" value="CheY-like"/>
    <property type="match status" value="1"/>
</dbReference>
<dbReference type="PANTHER" id="PTHR48111:SF1">
    <property type="entry name" value="TWO-COMPONENT RESPONSE REGULATOR ORR33"/>
    <property type="match status" value="1"/>
</dbReference>
<feature type="DNA-binding region" description="OmpR/PhoB-type" evidence="7">
    <location>
        <begin position="168"/>
        <end position="274"/>
    </location>
</feature>
<sequence length="275" mass="29374">MNGSESNAVIIGGALELAQLLADTCRELGFHPALVALQPDSITVIREQAPRLTLLVADEPGPAALQLVRSIRAASATHLIMLSVLSEPADVLHGFDAGADDFLTLPVRPLELRARIGALTRRSAGHAGSAGQAPTRPSGAAEGAPAAASAAARNPSADLDLTGQDDEERWLRYGGIALNQRSGMVLVDQREIRLSPAEFDVLATLLQSKRRVRNLSDLALVMRGKPTGEWYEVDESEKARVDACIFELRRKLGDTPDGSRYIERGPGAGYRLSAQ</sequence>
<evidence type="ECO:0000256" key="6">
    <source>
        <dbReference type="PROSITE-ProRule" id="PRU00169"/>
    </source>
</evidence>
<dbReference type="PROSITE" id="PS51755">
    <property type="entry name" value="OMPR_PHOB"/>
    <property type="match status" value="1"/>
</dbReference>
<feature type="domain" description="Response regulatory" evidence="9">
    <location>
        <begin position="7"/>
        <end position="120"/>
    </location>
</feature>
<dbReference type="InterPro" id="IPR001867">
    <property type="entry name" value="OmpR/PhoB-type_DNA-bd"/>
</dbReference>
<evidence type="ECO:0000313" key="12">
    <source>
        <dbReference type="Proteomes" id="UP000611521"/>
    </source>
</evidence>
<dbReference type="SMART" id="SM00448">
    <property type="entry name" value="REC"/>
    <property type="match status" value="1"/>
</dbReference>
<keyword evidence="5" id="KW-0804">Transcription</keyword>
<reference evidence="11 12" key="1">
    <citation type="submission" date="2020-08" db="EMBL/GenBank/DDBJ databases">
        <title>A Genomic Blueprint of the Chicken Gut Microbiome.</title>
        <authorList>
            <person name="Gilroy R."/>
            <person name="Ravi A."/>
            <person name="Getino M."/>
            <person name="Pursley I."/>
            <person name="Horton D.L."/>
            <person name="Alikhan N.-F."/>
            <person name="Baker D."/>
            <person name="Gharbi K."/>
            <person name="Hall N."/>
            <person name="Watson M."/>
            <person name="Adriaenssens E.M."/>
            <person name="Foster-Nyarko E."/>
            <person name="Jarju S."/>
            <person name="Secka A."/>
            <person name="Antonio M."/>
            <person name="Oren A."/>
            <person name="Chaudhuri R."/>
            <person name="La Ragione R.M."/>
            <person name="Hildebrand F."/>
            <person name="Pallen M.J."/>
        </authorList>
    </citation>
    <scope>NUCLEOTIDE SEQUENCE [LARGE SCALE GENOMIC DNA]</scope>
    <source>
        <strain evidence="11 12">Re1</strain>
    </source>
</reference>
<dbReference type="InterPro" id="IPR016032">
    <property type="entry name" value="Sig_transdc_resp-reg_C-effctor"/>
</dbReference>
<dbReference type="SMART" id="SM00862">
    <property type="entry name" value="Trans_reg_C"/>
    <property type="match status" value="1"/>
</dbReference>
<dbReference type="SUPFAM" id="SSF46894">
    <property type="entry name" value="C-terminal effector domain of the bipartite response regulators"/>
    <property type="match status" value="1"/>
</dbReference>
<dbReference type="Pfam" id="PF00486">
    <property type="entry name" value="Trans_reg_C"/>
    <property type="match status" value="1"/>
</dbReference>
<dbReference type="Gene3D" id="3.40.50.2300">
    <property type="match status" value="1"/>
</dbReference>